<dbReference type="CDD" id="cd08432">
    <property type="entry name" value="PBP2_GcdR_TrpI_HvrB_AmpR_like"/>
    <property type="match status" value="1"/>
</dbReference>
<evidence type="ECO:0000256" key="3">
    <source>
        <dbReference type="ARBA" id="ARBA00023125"/>
    </source>
</evidence>
<evidence type="ECO:0000256" key="4">
    <source>
        <dbReference type="ARBA" id="ARBA00023163"/>
    </source>
</evidence>
<dbReference type="InterPro" id="IPR005119">
    <property type="entry name" value="LysR_subst-bd"/>
</dbReference>
<dbReference type="Pfam" id="PF00126">
    <property type="entry name" value="HTH_1"/>
    <property type="match status" value="1"/>
</dbReference>
<dbReference type="SUPFAM" id="SSF53850">
    <property type="entry name" value="Periplasmic binding protein-like II"/>
    <property type="match status" value="1"/>
</dbReference>
<evidence type="ECO:0000259" key="5">
    <source>
        <dbReference type="PROSITE" id="PS50931"/>
    </source>
</evidence>
<dbReference type="SUPFAM" id="SSF46785">
    <property type="entry name" value="Winged helix' DNA-binding domain"/>
    <property type="match status" value="1"/>
</dbReference>
<dbReference type="GO" id="GO:0003700">
    <property type="term" value="F:DNA-binding transcription factor activity"/>
    <property type="evidence" value="ECO:0007669"/>
    <property type="project" value="InterPro"/>
</dbReference>
<dbReference type="InterPro" id="IPR036388">
    <property type="entry name" value="WH-like_DNA-bd_sf"/>
</dbReference>
<keyword evidence="2" id="KW-0805">Transcription regulation</keyword>
<evidence type="ECO:0000256" key="1">
    <source>
        <dbReference type="ARBA" id="ARBA00009437"/>
    </source>
</evidence>
<gene>
    <name evidence="6" type="primary">gcvA</name>
    <name evidence="6" type="ORF">ETQ85_22950</name>
</gene>
<comment type="caution">
    <text evidence="6">The sequence shown here is derived from an EMBL/GenBank/DDBJ whole genome shotgun (WGS) entry which is preliminary data.</text>
</comment>
<name>A0A6C2CGM2_9RHOO</name>
<dbReference type="InterPro" id="IPR058163">
    <property type="entry name" value="LysR-type_TF_proteobact-type"/>
</dbReference>
<accession>A0A6C2CGM2</accession>
<evidence type="ECO:0000313" key="7">
    <source>
        <dbReference type="Proteomes" id="UP000389128"/>
    </source>
</evidence>
<dbReference type="OrthoDB" id="9178397at2"/>
<comment type="similarity">
    <text evidence="1">Belongs to the LysR transcriptional regulatory family.</text>
</comment>
<dbReference type="RefSeq" id="WP_148581382.1">
    <property type="nucleotide sequence ID" value="NZ_SDKK01000033.1"/>
</dbReference>
<protein>
    <submittedName>
        <fullName evidence="6">Transcriptional regulator GcvA</fullName>
    </submittedName>
</protein>
<keyword evidence="7" id="KW-1185">Reference proteome</keyword>
<dbReference type="PANTHER" id="PTHR30537:SF26">
    <property type="entry name" value="GLYCINE CLEAVAGE SYSTEM TRANSCRIPTIONAL ACTIVATOR"/>
    <property type="match status" value="1"/>
</dbReference>
<keyword evidence="3" id="KW-0238">DNA-binding</keyword>
<dbReference type="NCBIfam" id="NF008352">
    <property type="entry name" value="PRK11139.1"/>
    <property type="match status" value="1"/>
</dbReference>
<dbReference type="Gene3D" id="1.10.10.10">
    <property type="entry name" value="Winged helix-like DNA-binding domain superfamily/Winged helix DNA-binding domain"/>
    <property type="match status" value="1"/>
</dbReference>
<dbReference type="Proteomes" id="UP000389128">
    <property type="component" value="Unassembled WGS sequence"/>
</dbReference>
<dbReference type="PROSITE" id="PS50931">
    <property type="entry name" value="HTH_LYSR"/>
    <property type="match status" value="1"/>
</dbReference>
<feature type="domain" description="HTH lysR-type" evidence="5">
    <location>
        <begin position="1"/>
        <end position="63"/>
    </location>
</feature>
<reference evidence="6 7" key="1">
    <citation type="submission" date="2019-01" db="EMBL/GenBank/DDBJ databases">
        <title>Zoogloea oleivorans genome sequencing and assembly.</title>
        <authorList>
            <person name="Tancsics A."/>
            <person name="Farkas M."/>
            <person name="Kriszt B."/>
            <person name="Maroti G."/>
            <person name="Horvath B."/>
        </authorList>
    </citation>
    <scope>NUCLEOTIDE SEQUENCE [LARGE SCALE GENOMIC DNA]</scope>
    <source>
        <strain evidence="6 7">Buc</strain>
    </source>
</reference>
<dbReference type="FunFam" id="1.10.10.10:FF:000038">
    <property type="entry name" value="Glycine cleavage system transcriptional activator"/>
    <property type="match status" value="1"/>
</dbReference>
<evidence type="ECO:0000256" key="2">
    <source>
        <dbReference type="ARBA" id="ARBA00023015"/>
    </source>
</evidence>
<sequence length="327" mass="34564">MTYRLPALSALRAFESAARHLSFKNAAAELCVTPAAVSQQIKSLESYLGVALFRRLPRALELTVQGAAMVPKVSEAFACLVAAVEATRPADEGLLTVHAPPSLALRWLVPRLSRFAAAHPEVALRLASDVGNIDGVGSGPVGPAADLRDAGSEVAIRFGEGHYAGFSCELILAPDYVLVCSPELLARIGPLCSPVDIGDQVLIHDESIPDAEKRPNWQEWFRLAGVPGKVDAGGPRFSSAALVLEAALDGQGMALTLRPLVEADVASGRLVMPFDTSLPSRYAYYLVIPEAIAARPAVQAFRGWLLREVGVTMSAAAVKSPGDIIAP</sequence>
<dbReference type="GO" id="GO:0006351">
    <property type="term" value="P:DNA-templated transcription"/>
    <property type="evidence" value="ECO:0007669"/>
    <property type="project" value="TreeGrafter"/>
</dbReference>
<evidence type="ECO:0000313" key="6">
    <source>
        <dbReference type="EMBL" id="TYC52395.1"/>
    </source>
</evidence>
<dbReference type="InterPro" id="IPR036390">
    <property type="entry name" value="WH_DNA-bd_sf"/>
</dbReference>
<dbReference type="GO" id="GO:0043565">
    <property type="term" value="F:sequence-specific DNA binding"/>
    <property type="evidence" value="ECO:0007669"/>
    <property type="project" value="TreeGrafter"/>
</dbReference>
<dbReference type="EMBL" id="SDKK01000033">
    <property type="protein sequence ID" value="TYC52395.1"/>
    <property type="molecule type" value="Genomic_DNA"/>
</dbReference>
<dbReference type="PANTHER" id="PTHR30537">
    <property type="entry name" value="HTH-TYPE TRANSCRIPTIONAL REGULATOR"/>
    <property type="match status" value="1"/>
</dbReference>
<dbReference type="PRINTS" id="PR00039">
    <property type="entry name" value="HTHLYSR"/>
</dbReference>
<keyword evidence="4" id="KW-0804">Transcription</keyword>
<dbReference type="AlphaFoldDB" id="A0A6C2CGM2"/>
<proteinExistence type="inferred from homology"/>
<dbReference type="InterPro" id="IPR000847">
    <property type="entry name" value="LysR_HTH_N"/>
</dbReference>
<dbReference type="Pfam" id="PF03466">
    <property type="entry name" value="LysR_substrate"/>
    <property type="match status" value="1"/>
</dbReference>
<organism evidence="6 7">
    <name type="scientific">Zoogloea oleivorans</name>
    <dbReference type="NCBI Taxonomy" id="1552750"/>
    <lineage>
        <taxon>Bacteria</taxon>
        <taxon>Pseudomonadati</taxon>
        <taxon>Pseudomonadota</taxon>
        <taxon>Betaproteobacteria</taxon>
        <taxon>Rhodocyclales</taxon>
        <taxon>Zoogloeaceae</taxon>
        <taxon>Zoogloea</taxon>
    </lineage>
</organism>
<dbReference type="Gene3D" id="3.40.190.10">
    <property type="entry name" value="Periplasmic binding protein-like II"/>
    <property type="match status" value="2"/>
</dbReference>